<dbReference type="AlphaFoldDB" id="A0A0M3JBS3"/>
<dbReference type="EMBL" id="UYRR01008952">
    <property type="protein sequence ID" value="VDK24615.1"/>
    <property type="molecule type" value="Genomic_DNA"/>
</dbReference>
<accession>A0A0M3JBS3</accession>
<evidence type="ECO:0000313" key="3">
    <source>
        <dbReference type="Proteomes" id="UP000267096"/>
    </source>
</evidence>
<proteinExistence type="predicted"/>
<protein>
    <submittedName>
        <fullName evidence="2 4">Uncharacterized protein</fullName>
    </submittedName>
</protein>
<reference evidence="2 3" key="2">
    <citation type="submission" date="2018-11" db="EMBL/GenBank/DDBJ databases">
        <authorList>
            <consortium name="Pathogen Informatics"/>
        </authorList>
    </citation>
    <scope>NUCLEOTIDE SEQUENCE [LARGE SCALE GENOMIC DNA]</scope>
</reference>
<dbReference type="WBParaSite" id="ASIM_0000505001-mRNA-1">
    <property type="protein sequence ID" value="ASIM_0000505001-mRNA-1"/>
    <property type="gene ID" value="ASIM_0000505001"/>
</dbReference>
<feature type="region of interest" description="Disordered" evidence="1">
    <location>
        <begin position="1"/>
        <end position="42"/>
    </location>
</feature>
<gene>
    <name evidence="2" type="ORF">ASIM_LOCUS4855</name>
</gene>
<reference evidence="4" key="1">
    <citation type="submission" date="2017-02" db="UniProtKB">
        <authorList>
            <consortium name="WormBaseParasite"/>
        </authorList>
    </citation>
    <scope>IDENTIFICATION</scope>
</reference>
<evidence type="ECO:0000256" key="1">
    <source>
        <dbReference type="SAM" id="MobiDB-lite"/>
    </source>
</evidence>
<name>A0A0M3JBS3_ANISI</name>
<keyword evidence="3" id="KW-1185">Reference proteome</keyword>
<feature type="compositionally biased region" description="Polar residues" evidence="1">
    <location>
        <begin position="12"/>
        <end position="42"/>
    </location>
</feature>
<evidence type="ECO:0000313" key="2">
    <source>
        <dbReference type="EMBL" id="VDK24615.1"/>
    </source>
</evidence>
<evidence type="ECO:0000313" key="4">
    <source>
        <dbReference type="WBParaSite" id="ASIM_0000505001-mRNA-1"/>
    </source>
</evidence>
<organism evidence="4">
    <name type="scientific">Anisakis simplex</name>
    <name type="common">Herring worm</name>
    <dbReference type="NCBI Taxonomy" id="6269"/>
    <lineage>
        <taxon>Eukaryota</taxon>
        <taxon>Metazoa</taxon>
        <taxon>Ecdysozoa</taxon>
        <taxon>Nematoda</taxon>
        <taxon>Chromadorea</taxon>
        <taxon>Rhabditida</taxon>
        <taxon>Spirurina</taxon>
        <taxon>Ascaridomorpha</taxon>
        <taxon>Ascaridoidea</taxon>
        <taxon>Anisakidae</taxon>
        <taxon>Anisakis</taxon>
        <taxon>Anisakis simplex complex</taxon>
    </lineage>
</organism>
<dbReference type="Proteomes" id="UP000267096">
    <property type="component" value="Unassembled WGS sequence"/>
</dbReference>
<sequence length="98" mass="10692">MTHPPPLPSAAQHHQQPSSTTPLICSAQYPSTSTHHPFPQNTNTAISTIFAAAPAQNQATPRFYVAQDGAAFDNCFISVAHQQQQNCSQQQQHVINQE</sequence>